<dbReference type="PANTHER" id="PTHR30352:SF5">
    <property type="entry name" value="PYRUVATE FORMATE-LYASE 1-ACTIVATING ENZYME"/>
    <property type="match status" value="1"/>
</dbReference>
<dbReference type="SFLD" id="SFLDS00029">
    <property type="entry name" value="Radical_SAM"/>
    <property type="match status" value="1"/>
</dbReference>
<dbReference type="GO" id="GO:0003824">
    <property type="term" value="F:catalytic activity"/>
    <property type="evidence" value="ECO:0007669"/>
    <property type="project" value="InterPro"/>
</dbReference>
<dbReference type="SFLD" id="SFLDG01101">
    <property type="entry name" value="Uncharacterised_Radical_SAM_Su"/>
    <property type="match status" value="1"/>
</dbReference>
<dbReference type="STRING" id="29343.CCDG5_1190"/>
<dbReference type="SMART" id="SM00729">
    <property type="entry name" value="Elp3"/>
    <property type="match status" value="1"/>
</dbReference>
<dbReference type="CDD" id="cd01335">
    <property type="entry name" value="Radical_SAM"/>
    <property type="match status" value="1"/>
</dbReference>
<dbReference type="GO" id="GO:0051539">
    <property type="term" value="F:4 iron, 4 sulfur cluster binding"/>
    <property type="evidence" value="ECO:0007669"/>
    <property type="project" value="UniProtKB-KW"/>
</dbReference>
<evidence type="ECO:0000313" key="9">
    <source>
        <dbReference type="Proteomes" id="UP000032431"/>
    </source>
</evidence>
<feature type="binding site" evidence="6">
    <location>
        <position position="91"/>
    </location>
    <ligand>
        <name>[4Fe-4S] cluster</name>
        <dbReference type="ChEBI" id="CHEBI:49883"/>
        <note>4Fe-4S-S-AdoMet</note>
    </ligand>
</feature>
<organism evidence="8 9">
    <name type="scientific">[Clostridium] cellulosi</name>
    <dbReference type="NCBI Taxonomy" id="29343"/>
    <lineage>
        <taxon>Bacteria</taxon>
        <taxon>Bacillati</taxon>
        <taxon>Bacillota</taxon>
        <taxon>Clostridia</taxon>
        <taxon>Eubacteriales</taxon>
        <taxon>Oscillospiraceae</taxon>
        <taxon>Oscillospiraceae incertae sedis</taxon>
    </lineage>
</organism>
<dbReference type="Gene3D" id="3.20.20.70">
    <property type="entry name" value="Aldolase class I"/>
    <property type="match status" value="1"/>
</dbReference>
<gene>
    <name evidence="8" type="ORF">CCDG5_1190</name>
</gene>
<keyword evidence="1" id="KW-0004">4Fe-4S</keyword>
<evidence type="ECO:0000256" key="6">
    <source>
        <dbReference type="PIRSR" id="PIRSR004869-50"/>
    </source>
</evidence>
<evidence type="ECO:0000313" key="8">
    <source>
        <dbReference type="EMBL" id="CDZ24305.1"/>
    </source>
</evidence>
<dbReference type="GO" id="GO:0046872">
    <property type="term" value="F:metal ion binding"/>
    <property type="evidence" value="ECO:0007669"/>
    <property type="project" value="UniProtKB-KW"/>
</dbReference>
<dbReference type="OrthoDB" id="9778883at2"/>
<dbReference type="Pfam" id="PF04055">
    <property type="entry name" value="Radical_SAM"/>
    <property type="match status" value="1"/>
</dbReference>
<dbReference type="Proteomes" id="UP000032431">
    <property type="component" value="Chromosome I"/>
</dbReference>
<dbReference type="InterPro" id="IPR016431">
    <property type="entry name" value="Pyrv-formate_lyase-activ_prd"/>
</dbReference>
<dbReference type="PROSITE" id="PS51918">
    <property type="entry name" value="RADICAL_SAM"/>
    <property type="match status" value="1"/>
</dbReference>
<dbReference type="PATRIC" id="fig|29343.3.peg.1249"/>
<evidence type="ECO:0000256" key="1">
    <source>
        <dbReference type="ARBA" id="ARBA00022485"/>
    </source>
</evidence>
<dbReference type="InterPro" id="IPR013785">
    <property type="entry name" value="Aldolase_TIM"/>
</dbReference>
<dbReference type="AlphaFoldDB" id="A0A078KT10"/>
<keyword evidence="4 6" id="KW-0408">Iron</keyword>
<dbReference type="EMBL" id="LM995447">
    <property type="protein sequence ID" value="CDZ24305.1"/>
    <property type="molecule type" value="Genomic_DNA"/>
</dbReference>
<dbReference type="InterPro" id="IPR027596">
    <property type="entry name" value="AmmeMemoSam_rS"/>
</dbReference>
<dbReference type="InterPro" id="IPR006638">
    <property type="entry name" value="Elp3/MiaA/NifB-like_rSAM"/>
</dbReference>
<comment type="cofactor">
    <cofactor evidence="6">
        <name>[4Fe-4S] cluster</name>
        <dbReference type="ChEBI" id="CHEBI:49883"/>
    </cofactor>
    <text evidence="6">Binds 1 [4Fe-4S] cluster. The cluster is coordinated with 3 cysteines and an exchangeable S-adenosyl-L-methionine.</text>
</comment>
<keyword evidence="9" id="KW-1185">Reference proteome</keyword>
<dbReference type="SUPFAM" id="SSF102114">
    <property type="entry name" value="Radical SAM enzymes"/>
    <property type="match status" value="1"/>
</dbReference>
<dbReference type="PANTHER" id="PTHR30352">
    <property type="entry name" value="PYRUVATE FORMATE-LYASE-ACTIVATING ENZYME"/>
    <property type="match status" value="1"/>
</dbReference>
<evidence type="ECO:0000259" key="7">
    <source>
        <dbReference type="PROSITE" id="PS51918"/>
    </source>
</evidence>
<dbReference type="KEGG" id="ccel:CCDG5_1190"/>
<reference evidence="9" key="1">
    <citation type="submission" date="2014-07" db="EMBL/GenBank/DDBJ databases">
        <authorList>
            <person name="Wibberg D."/>
        </authorList>
    </citation>
    <scope>NUCLEOTIDE SEQUENCE [LARGE SCALE GENOMIC DNA]</scope>
    <source>
        <strain evidence="9">DG5</strain>
    </source>
</reference>
<feature type="binding site" evidence="6">
    <location>
        <position position="84"/>
    </location>
    <ligand>
        <name>[4Fe-4S] cluster</name>
        <dbReference type="ChEBI" id="CHEBI:49883"/>
        <note>4Fe-4S-S-AdoMet</note>
    </ligand>
</feature>
<evidence type="ECO:0000256" key="2">
    <source>
        <dbReference type="ARBA" id="ARBA00022691"/>
    </source>
</evidence>
<name>A0A078KT10_9FIRM</name>
<proteinExistence type="predicted"/>
<evidence type="ECO:0000256" key="3">
    <source>
        <dbReference type="ARBA" id="ARBA00022723"/>
    </source>
</evidence>
<accession>A0A078KT10</accession>
<dbReference type="InterPro" id="IPR058240">
    <property type="entry name" value="rSAM_sf"/>
</dbReference>
<evidence type="ECO:0000256" key="4">
    <source>
        <dbReference type="ARBA" id="ARBA00023004"/>
    </source>
</evidence>
<dbReference type="NCBIfam" id="TIGR04337">
    <property type="entry name" value="AmmeMemoSam_rS"/>
    <property type="match status" value="1"/>
</dbReference>
<keyword evidence="5 6" id="KW-0411">Iron-sulfur</keyword>
<dbReference type="InterPro" id="IPR034457">
    <property type="entry name" value="Organic_radical-activating"/>
</dbReference>
<dbReference type="HOGENOM" id="CLU_044176_1_1_9"/>
<keyword evidence="3 6" id="KW-0479">Metal-binding</keyword>
<sequence length="287" mass="32226">MALKTAKYYEKDSEKAVKCLLCPNECTIGEGKSGRCFARKNIGGELTAEGYGRITSIALDPIEKKPLAMFYPGSNILSIGFYGCNFTCKFCQNYRISQCKADYREFTPKQIVELALEAQSAGNIGIAYTYNEPLTSFEFVYDCAKLAKEAGLKNVIVTNGYINREPMAELLPYIDAMNIDLKAFTDKFYRELCGGSVEPVKQAIALCAKSCHVEVTTLLIPGFNDTNEEIESIASFLAHISPDIPLHLTRHHPDYKLLEQAPIRRERLFELMDVARRHLKYVFAGNI</sequence>
<dbReference type="PIRSF" id="PIRSF004869">
    <property type="entry name" value="PflX_prd"/>
    <property type="match status" value="1"/>
</dbReference>
<feature type="binding site" evidence="6">
    <location>
        <position position="88"/>
    </location>
    <ligand>
        <name>[4Fe-4S] cluster</name>
        <dbReference type="ChEBI" id="CHEBI:49883"/>
        <note>4Fe-4S-S-AdoMet</note>
    </ligand>
</feature>
<dbReference type="InterPro" id="IPR007197">
    <property type="entry name" value="rSAM"/>
</dbReference>
<keyword evidence="2 6" id="KW-0949">S-adenosyl-L-methionine</keyword>
<feature type="domain" description="Radical SAM core" evidence="7">
    <location>
        <begin position="69"/>
        <end position="281"/>
    </location>
</feature>
<evidence type="ECO:0000256" key="5">
    <source>
        <dbReference type="ARBA" id="ARBA00023014"/>
    </source>
</evidence>
<protein>
    <recommendedName>
        <fullName evidence="7">Radical SAM core domain-containing protein</fullName>
    </recommendedName>
</protein>